<proteinExistence type="predicted"/>
<dbReference type="RefSeq" id="WP_016361499.1">
    <property type="nucleotide sequence ID" value="NZ_AKBT01000001.1"/>
</dbReference>
<dbReference type="AlphaFoldDB" id="A0A140PRW9"/>
<dbReference type="PROSITE" id="PS51257">
    <property type="entry name" value="PROKAR_LIPOPROTEIN"/>
    <property type="match status" value="1"/>
</dbReference>
<dbReference type="EMBL" id="CP007062">
    <property type="protein sequence ID" value="EEO42904.2"/>
    <property type="molecule type" value="Genomic_DNA"/>
</dbReference>
<evidence type="ECO:0000313" key="2">
    <source>
        <dbReference type="Proteomes" id="UP000002799"/>
    </source>
</evidence>
<gene>
    <name evidence="1" type="ORF">FSDG_01463</name>
</gene>
<sequence>MNVKKSLLTIALTLFIGCTGLKEFNEKLANINNKLSGTSQSTTNEKRVINLIDTTKSKYGEFKKLELVQDKDGYWSFSFEYINKTNTPHILELIFVFRDKEGDTFKAMVNSNPKVEYYVDGKNEASQGKKKEKNISLMISPNDGSTYVETRVKTKPL</sequence>
<organism evidence="1">
    <name type="scientific">Fusobacterium animalis 7_1</name>
    <dbReference type="NCBI Taxonomy" id="457405"/>
    <lineage>
        <taxon>Bacteria</taxon>
        <taxon>Fusobacteriati</taxon>
        <taxon>Fusobacteriota</taxon>
        <taxon>Fusobacteriia</taxon>
        <taxon>Fusobacteriales</taxon>
        <taxon>Fusobacteriaceae</taxon>
        <taxon>Fusobacterium</taxon>
    </lineage>
</organism>
<protein>
    <recommendedName>
        <fullName evidence="3">Lipoprotein</fullName>
    </recommendedName>
</protein>
<dbReference type="Proteomes" id="UP000002799">
    <property type="component" value="Chromosome"/>
</dbReference>
<reference evidence="1 2" key="1">
    <citation type="submission" date="2013-11" db="EMBL/GenBank/DDBJ databases">
        <title>The Genome Sequence of Fusobacterium sp. 7_1.</title>
        <authorList>
            <consortium name="The Broad Institute Genome Sequencing Platform"/>
            <person name="Earl A."/>
            <person name="Ward D."/>
            <person name="Feldgarden M."/>
            <person name="Gevers D."/>
            <person name="Strauss J."/>
            <person name="Ambrose C.E."/>
            <person name="Allen-Vercoe E."/>
            <person name="Walker B."/>
            <person name="Young S.K."/>
            <person name="Zeng Q."/>
            <person name="Gargeya S."/>
            <person name="Fitzgerald M."/>
            <person name="Haas B."/>
            <person name="Abouelleil A."/>
            <person name="Alvarado L."/>
            <person name="Arachchi H.M."/>
            <person name="Berlin A.M."/>
            <person name="Chapman S.B."/>
            <person name="Goldberg J."/>
            <person name="Griggs A."/>
            <person name="Gujja S."/>
            <person name="Hansen M."/>
            <person name="Howarth C."/>
            <person name="Imamovic A."/>
            <person name="Larimer J."/>
            <person name="McCowen C."/>
            <person name="Montmayeur A."/>
            <person name="Murphy C."/>
            <person name="Neiman D."/>
            <person name="Pearson M."/>
            <person name="Priest M."/>
            <person name="Roberts A."/>
            <person name="Saif S."/>
            <person name="Shea T."/>
            <person name="Sisk P."/>
            <person name="Sykes S."/>
            <person name="Wortman J."/>
            <person name="Nusbaum C."/>
            <person name="Birren B."/>
        </authorList>
    </citation>
    <scope>NUCLEOTIDE SEQUENCE [LARGE SCALE GENOMIC DNA]</scope>
    <source>
        <strain evidence="1 2">7_1</strain>
    </source>
</reference>
<name>A0A140PRW9_9FUSO</name>
<evidence type="ECO:0000313" key="1">
    <source>
        <dbReference type="EMBL" id="EEO42904.2"/>
    </source>
</evidence>
<dbReference type="HOGENOM" id="CLU_1675369_0_0_0"/>
<accession>A0A140PRW9</accession>
<evidence type="ECO:0008006" key="3">
    <source>
        <dbReference type="Google" id="ProtNLM"/>
    </source>
</evidence>
<dbReference type="KEGG" id="fne:FSDG_01463"/>